<organism evidence="1 2">
    <name type="scientific">Tessaracoccus bendigoensis DSM 12906</name>
    <dbReference type="NCBI Taxonomy" id="1123357"/>
    <lineage>
        <taxon>Bacteria</taxon>
        <taxon>Bacillati</taxon>
        <taxon>Actinomycetota</taxon>
        <taxon>Actinomycetes</taxon>
        <taxon>Propionibacteriales</taxon>
        <taxon>Propionibacteriaceae</taxon>
        <taxon>Tessaracoccus</taxon>
    </lineage>
</organism>
<reference evidence="1 2" key="1">
    <citation type="submission" date="2016-11" db="EMBL/GenBank/DDBJ databases">
        <authorList>
            <person name="Jaros S."/>
            <person name="Januszkiewicz K."/>
            <person name="Wedrychowicz H."/>
        </authorList>
    </citation>
    <scope>NUCLEOTIDE SEQUENCE [LARGE SCALE GENOMIC DNA]</scope>
    <source>
        <strain evidence="1 2">DSM 12906</strain>
    </source>
</reference>
<accession>A0A1M6FP88</accession>
<dbReference type="Proteomes" id="UP000184512">
    <property type="component" value="Unassembled WGS sequence"/>
</dbReference>
<dbReference type="STRING" id="1123357.SAMN02745244_01497"/>
<sequence>MQFVLDDQIGRAEPATGADRRGRMAILGGVLGAVLDLATGVVGVDEAVAVALAGDVPEQRRRLALAGQAGELVHRRDHEGGGQTIDLLVDGEDGQPLGDGAALGERALGERVGAADEHAADGLVDPHLFFADRRAAPGTALDL</sequence>
<evidence type="ECO:0000313" key="1">
    <source>
        <dbReference type="EMBL" id="SHI99486.1"/>
    </source>
</evidence>
<protein>
    <submittedName>
        <fullName evidence="1">Uncharacterized protein</fullName>
    </submittedName>
</protein>
<gene>
    <name evidence="1" type="ORF">SAMN02745244_01497</name>
</gene>
<name>A0A1M6FP88_9ACTN</name>
<dbReference type="RefSeq" id="WP_217652151.1">
    <property type="nucleotide sequence ID" value="NZ_FQZG01000022.1"/>
</dbReference>
<dbReference type="EMBL" id="FQZG01000022">
    <property type="protein sequence ID" value="SHI99486.1"/>
    <property type="molecule type" value="Genomic_DNA"/>
</dbReference>
<keyword evidence="2" id="KW-1185">Reference proteome</keyword>
<dbReference type="AlphaFoldDB" id="A0A1M6FP88"/>
<evidence type="ECO:0000313" key="2">
    <source>
        <dbReference type="Proteomes" id="UP000184512"/>
    </source>
</evidence>
<proteinExistence type="predicted"/>